<dbReference type="Gene3D" id="3.30.565.10">
    <property type="entry name" value="Histidine kinase-like ATPase, C-terminal domain"/>
    <property type="match status" value="1"/>
</dbReference>
<evidence type="ECO:0000256" key="3">
    <source>
        <dbReference type="ARBA" id="ARBA00023012"/>
    </source>
</evidence>
<feature type="domain" description="Histidine kinase/HSP90-like ATPase" evidence="5">
    <location>
        <begin position="468"/>
        <end position="560"/>
    </location>
</feature>
<keyword evidence="4" id="KW-1133">Transmembrane helix</keyword>
<dbReference type="RefSeq" id="WP_109888117.1">
    <property type="nucleotide sequence ID" value="NZ_CP029550.1"/>
</dbReference>
<feature type="domain" description="Signal transduction histidine kinase subgroup 3 dimerisation and phosphoacceptor" evidence="6">
    <location>
        <begin position="362"/>
        <end position="419"/>
    </location>
</feature>
<dbReference type="InterPro" id="IPR036890">
    <property type="entry name" value="HATPase_C_sf"/>
</dbReference>
<dbReference type="Pfam" id="PF02518">
    <property type="entry name" value="HATPase_c"/>
    <property type="match status" value="1"/>
</dbReference>
<keyword evidence="4" id="KW-0472">Membrane</keyword>
<dbReference type="EMBL" id="CP029550">
    <property type="protein sequence ID" value="AWN40186.1"/>
    <property type="molecule type" value="Genomic_DNA"/>
</dbReference>
<dbReference type="KEGG" id="mets:DK389_06130"/>
<dbReference type="CDD" id="cd16917">
    <property type="entry name" value="HATPase_UhpB-NarQ-NarX-like"/>
    <property type="match status" value="1"/>
</dbReference>
<evidence type="ECO:0000313" key="7">
    <source>
        <dbReference type="EMBL" id="AWN40186.1"/>
    </source>
</evidence>
<evidence type="ECO:0000259" key="5">
    <source>
        <dbReference type="Pfam" id="PF02518"/>
    </source>
</evidence>
<evidence type="ECO:0000256" key="2">
    <source>
        <dbReference type="ARBA" id="ARBA00022777"/>
    </source>
</evidence>
<dbReference type="Pfam" id="PF07730">
    <property type="entry name" value="HisKA_3"/>
    <property type="match status" value="1"/>
</dbReference>
<dbReference type="GO" id="GO:0000155">
    <property type="term" value="F:phosphorelay sensor kinase activity"/>
    <property type="evidence" value="ECO:0007669"/>
    <property type="project" value="InterPro"/>
</dbReference>
<evidence type="ECO:0000259" key="6">
    <source>
        <dbReference type="Pfam" id="PF07730"/>
    </source>
</evidence>
<organism evidence="7 8">
    <name type="scientific">Methylobacterium durans</name>
    <dbReference type="NCBI Taxonomy" id="2202825"/>
    <lineage>
        <taxon>Bacteria</taxon>
        <taxon>Pseudomonadati</taxon>
        <taxon>Pseudomonadota</taxon>
        <taxon>Alphaproteobacteria</taxon>
        <taxon>Hyphomicrobiales</taxon>
        <taxon>Methylobacteriaceae</taxon>
        <taxon>Methylobacterium</taxon>
    </lineage>
</organism>
<evidence type="ECO:0000313" key="8">
    <source>
        <dbReference type="Proteomes" id="UP000245926"/>
    </source>
</evidence>
<feature type="transmembrane region" description="Helical" evidence="4">
    <location>
        <begin position="149"/>
        <end position="169"/>
    </location>
</feature>
<feature type="transmembrane region" description="Helical" evidence="4">
    <location>
        <begin position="111"/>
        <end position="137"/>
    </location>
</feature>
<feature type="transmembrane region" description="Helical" evidence="4">
    <location>
        <begin position="47"/>
        <end position="66"/>
    </location>
</feature>
<name>A0A2U8W4I1_9HYPH</name>
<keyword evidence="2" id="KW-0418">Kinase</keyword>
<evidence type="ECO:0000256" key="1">
    <source>
        <dbReference type="ARBA" id="ARBA00022679"/>
    </source>
</evidence>
<protein>
    <recommendedName>
        <fullName evidence="9">Histidine kinase/HSP90-like ATPase domain-containing protein</fullName>
    </recommendedName>
</protein>
<accession>A0A2U8W4I1</accession>
<dbReference type="InterPro" id="IPR003594">
    <property type="entry name" value="HATPase_dom"/>
</dbReference>
<feature type="transmembrane region" description="Helical" evidence="4">
    <location>
        <begin position="78"/>
        <end position="105"/>
    </location>
</feature>
<dbReference type="GO" id="GO:0046983">
    <property type="term" value="F:protein dimerization activity"/>
    <property type="evidence" value="ECO:0007669"/>
    <property type="project" value="InterPro"/>
</dbReference>
<feature type="transmembrane region" description="Helical" evidence="4">
    <location>
        <begin position="181"/>
        <end position="204"/>
    </location>
</feature>
<gene>
    <name evidence="7" type="ORF">DK389_06130</name>
</gene>
<evidence type="ECO:0000256" key="4">
    <source>
        <dbReference type="SAM" id="Phobius"/>
    </source>
</evidence>
<dbReference type="Proteomes" id="UP000245926">
    <property type="component" value="Chromosome"/>
</dbReference>
<dbReference type="PANTHER" id="PTHR24421">
    <property type="entry name" value="NITRATE/NITRITE SENSOR PROTEIN NARX-RELATED"/>
    <property type="match status" value="1"/>
</dbReference>
<proteinExistence type="predicted"/>
<keyword evidence="3" id="KW-0902">Two-component regulatory system</keyword>
<evidence type="ECO:0008006" key="9">
    <source>
        <dbReference type="Google" id="ProtNLM"/>
    </source>
</evidence>
<dbReference type="InterPro" id="IPR050482">
    <property type="entry name" value="Sensor_HK_TwoCompSys"/>
</dbReference>
<keyword evidence="4" id="KW-0812">Transmembrane</keyword>
<keyword evidence="8" id="KW-1185">Reference proteome</keyword>
<dbReference type="AlphaFoldDB" id="A0A2U8W4I1"/>
<dbReference type="GO" id="GO:0016020">
    <property type="term" value="C:membrane"/>
    <property type="evidence" value="ECO:0007669"/>
    <property type="project" value="InterPro"/>
</dbReference>
<dbReference type="OrthoDB" id="8013578at2"/>
<keyword evidence="1" id="KW-0808">Transferase</keyword>
<dbReference type="InterPro" id="IPR011712">
    <property type="entry name" value="Sig_transdc_His_kin_sub3_dim/P"/>
</dbReference>
<dbReference type="SUPFAM" id="SSF55874">
    <property type="entry name" value="ATPase domain of HSP90 chaperone/DNA topoisomerase II/histidine kinase"/>
    <property type="match status" value="1"/>
</dbReference>
<reference evidence="8" key="1">
    <citation type="submission" date="2018-05" db="EMBL/GenBank/DDBJ databases">
        <title>Complete Genome Sequence of Methylobacterium sp. 17SD2-17.</title>
        <authorList>
            <person name="Srinivasan S."/>
        </authorList>
    </citation>
    <scope>NUCLEOTIDE SEQUENCE [LARGE SCALE GENOMIC DNA]</scope>
    <source>
        <strain evidence="8">17SD2-17</strain>
    </source>
</reference>
<sequence>MTDNFVIGDFAASDPRAWRFKGERGALSRAHWLRLDTLLFGRPVPQVVALARLAVSMIALTAVHAAPPQLQAPFIQNLMLAYAACAAAAAGVCVVTAPPVCLAYLGHVLDVIVSAVLMYGCDGAGSPFVVLLVFTLLSSAAQWEWRSTLATAISLLLAQASVILLAHAMRGAPVRGLFEDLVQAGLQGGLLLACGSVVACFAGLREQSRARFQRLAEICAGPAPDPRTDCLKEVMRRAADLLAADHVSVSFILKPTLQGTVIECCHGAVRCSAWPVAGGDPMEPLDRAPRTAGERRAHGPADPVIEAAFDSANCWGWIVARRHRAWSPEDRTVLRILADRIGAEVQDRERCAALQATSARQERERLARDLHDGPLQGIAAANLQLGIMSQQVPEHVQVQLRDTRDLLCGEADRIRSAIRSAPASPEPIRKLVRLVRLLDEHVDQLRRLWACTIRLDIAPMHLRASRSDVAHLANMVSEAVSNAVRHGRATKVEISVRQTDDRLILSIRDNGTGCLATEGTYPHSALAAENLGPQTLRSRAEALGGSISLVSSRHGTALHIEFAT</sequence>